<dbReference type="Proteomes" id="UP000299102">
    <property type="component" value="Unassembled WGS sequence"/>
</dbReference>
<name>A0A4C1WS87_EUMVA</name>
<gene>
    <name evidence="1" type="ORF">EVAR_17497_1</name>
</gene>
<sequence>MDKGNGLANIIRRTYYAKRIMKGSECVGACEQKGGYLPLRKLSIPDVVTTSLEVPSRTAPAHSARDPILNRPECRALKSQNKHYAAKRLELNEFGSRAVAFFHDPVPKILVSESRAYIKGLKTSGANTRRRRRLRGVKRHTPEFVDISWPSTRVYRWRPTSAILFDLPVVTLATERWRIKRNTTQYASPSADSGGVQFPDSIVSRALAAAAARRLRFCLLTCAVPTPISDFCPPVSHQNTGYVAPFAAALRAGAGVSSALTRDADLIVFADSQLARCSSPSR</sequence>
<dbReference type="EMBL" id="BGZK01000625">
    <property type="protein sequence ID" value="GBP53422.1"/>
    <property type="molecule type" value="Genomic_DNA"/>
</dbReference>
<proteinExistence type="predicted"/>
<keyword evidence="2" id="KW-1185">Reference proteome</keyword>
<comment type="caution">
    <text evidence="1">The sequence shown here is derived from an EMBL/GenBank/DDBJ whole genome shotgun (WGS) entry which is preliminary data.</text>
</comment>
<dbReference type="AlphaFoldDB" id="A0A4C1WS87"/>
<evidence type="ECO:0000313" key="2">
    <source>
        <dbReference type="Proteomes" id="UP000299102"/>
    </source>
</evidence>
<evidence type="ECO:0000313" key="1">
    <source>
        <dbReference type="EMBL" id="GBP53422.1"/>
    </source>
</evidence>
<accession>A0A4C1WS87</accession>
<reference evidence="1 2" key="1">
    <citation type="journal article" date="2019" name="Commun. Biol.">
        <title>The bagworm genome reveals a unique fibroin gene that provides high tensile strength.</title>
        <authorList>
            <person name="Kono N."/>
            <person name="Nakamura H."/>
            <person name="Ohtoshi R."/>
            <person name="Tomita M."/>
            <person name="Numata K."/>
            <person name="Arakawa K."/>
        </authorList>
    </citation>
    <scope>NUCLEOTIDE SEQUENCE [LARGE SCALE GENOMIC DNA]</scope>
</reference>
<organism evidence="1 2">
    <name type="scientific">Eumeta variegata</name>
    <name type="common">Bagworm moth</name>
    <name type="synonym">Eumeta japonica</name>
    <dbReference type="NCBI Taxonomy" id="151549"/>
    <lineage>
        <taxon>Eukaryota</taxon>
        <taxon>Metazoa</taxon>
        <taxon>Ecdysozoa</taxon>
        <taxon>Arthropoda</taxon>
        <taxon>Hexapoda</taxon>
        <taxon>Insecta</taxon>
        <taxon>Pterygota</taxon>
        <taxon>Neoptera</taxon>
        <taxon>Endopterygota</taxon>
        <taxon>Lepidoptera</taxon>
        <taxon>Glossata</taxon>
        <taxon>Ditrysia</taxon>
        <taxon>Tineoidea</taxon>
        <taxon>Psychidae</taxon>
        <taxon>Oiketicinae</taxon>
        <taxon>Eumeta</taxon>
    </lineage>
</organism>
<protein>
    <submittedName>
        <fullName evidence="1">Uncharacterized protein</fullName>
    </submittedName>
</protein>